<comment type="cofactor">
    <cofactor evidence="2">
        <name>thiamine diphosphate</name>
        <dbReference type="ChEBI" id="CHEBI:58937"/>
    </cofactor>
</comment>
<dbReference type="CDD" id="cd03375">
    <property type="entry name" value="TPP_OGFOR"/>
    <property type="match status" value="1"/>
</dbReference>
<evidence type="ECO:0000256" key="7">
    <source>
        <dbReference type="ARBA" id="ARBA00023004"/>
    </source>
</evidence>
<dbReference type="GO" id="GO:0051536">
    <property type="term" value="F:iron-sulfur cluster binding"/>
    <property type="evidence" value="ECO:0007669"/>
    <property type="project" value="UniProtKB-KW"/>
</dbReference>
<evidence type="ECO:0000256" key="4">
    <source>
        <dbReference type="ARBA" id="ARBA00022723"/>
    </source>
</evidence>
<evidence type="ECO:0000313" key="12">
    <source>
        <dbReference type="EMBL" id="SDU36960.1"/>
    </source>
</evidence>
<feature type="domain" description="Thiamine pyrophosphate enzyme TPP-binding" evidence="10">
    <location>
        <begin position="66"/>
        <end position="212"/>
    </location>
</feature>
<keyword evidence="6" id="KW-0560">Oxidoreductase</keyword>
<dbReference type="InterPro" id="IPR032686">
    <property type="entry name" value="PFO_beta_C"/>
</dbReference>
<dbReference type="RefSeq" id="WP_245743117.1">
    <property type="nucleotide sequence ID" value="NZ_FNLL01000007.1"/>
</dbReference>
<dbReference type="Gene3D" id="3.40.50.970">
    <property type="match status" value="1"/>
</dbReference>
<keyword evidence="4" id="KW-0479">Metal-binding</keyword>
<sequence>MEQIRSAYLDEKLDMVRKVDFLQYRSPDLPTWCPGCGYFGIVDALYRACRELALKQEDIVTVSGIGCSGRTPIFINSYGFHTLHGRSIPVATGLKLAREDLTVFAVAGDGDALGIGGGHLPHVARKNINITFLLFDNSIYGLTKGQSSSTTPYEMRTSSHPVGNPDTPLNPIKLALAYGASFVARGYAGNPQGLKEIIKEGILHQGFSFIQILTPCVTFDKENRTWKNLKENVCDLNIRIDDKNMETAMRAAENEPYGCGIFFQDKQRPHYQEILRHLNRDD</sequence>
<evidence type="ECO:0000256" key="1">
    <source>
        <dbReference type="ARBA" id="ARBA00001946"/>
    </source>
</evidence>
<dbReference type="GO" id="GO:0045333">
    <property type="term" value="P:cellular respiration"/>
    <property type="evidence" value="ECO:0007669"/>
    <property type="project" value="UniProtKB-ARBA"/>
</dbReference>
<dbReference type="Pfam" id="PF02775">
    <property type="entry name" value="TPP_enzyme_C"/>
    <property type="match status" value="1"/>
</dbReference>
<dbReference type="EMBL" id="FNLL01000007">
    <property type="protein sequence ID" value="SDU36960.1"/>
    <property type="molecule type" value="Genomic_DNA"/>
</dbReference>
<dbReference type="Proteomes" id="UP000199608">
    <property type="component" value="Unassembled WGS sequence"/>
</dbReference>
<evidence type="ECO:0000256" key="3">
    <source>
        <dbReference type="ARBA" id="ARBA00001966"/>
    </source>
</evidence>
<dbReference type="SUPFAM" id="SSF52518">
    <property type="entry name" value="Thiamin diphosphate-binding fold (THDP-binding)"/>
    <property type="match status" value="1"/>
</dbReference>
<comment type="cofactor">
    <cofactor evidence="3">
        <name>[4Fe-4S] cluster</name>
        <dbReference type="ChEBI" id="CHEBI:49883"/>
    </cofactor>
</comment>
<dbReference type="PANTHER" id="PTHR48084">
    <property type="entry name" value="2-OXOGLUTARATE OXIDOREDUCTASE SUBUNIT KORB-RELATED"/>
    <property type="match status" value="1"/>
</dbReference>
<dbReference type="InterPro" id="IPR011766">
    <property type="entry name" value="TPP_enzyme_TPP-bd"/>
</dbReference>
<comment type="cofactor">
    <cofactor evidence="1">
        <name>Mg(2+)</name>
        <dbReference type="ChEBI" id="CHEBI:18420"/>
    </cofactor>
</comment>
<dbReference type="InterPro" id="IPR051457">
    <property type="entry name" value="2-oxoacid:Fd_oxidoreductase"/>
</dbReference>
<dbReference type="GO" id="GO:0044281">
    <property type="term" value="P:small molecule metabolic process"/>
    <property type="evidence" value="ECO:0007669"/>
    <property type="project" value="UniProtKB-ARBA"/>
</dbReference>
<evidence type="ECO:0000256" key="5">
    <source>
        <dbReference type="ARBA" id="ARBA00022842"/>
    </source>
</evidence>
<evidence type="ECO:0000256" key="9">
    <source>
        <dbReference type="ARBA" id="ARBA00023052"/>
    </source>
</evidence>
<keyword evidence="13" id="KW-1185">Reference proteome</keyword>
<name>A0A1H2HYI4_9BACT</name>
<evidence type="ECO:0000256" key="8">
    <source>
        <dbReference type="ARBA" id="ARBA00023014"/>
    </source>
</evidence>
<keyword evidence="8" id="KW-0411">Iron-sulfur</keyword>
<evidence type="ECO:0000259" key="10">
    <source>
        <dbReference type="Pfam" id="PF02775"/>
    </source>
</evidence>
<evidence type="ECO:0000259" key="11">
    <source>
        <dbReference type="Pfam" id="PF12367"/>
    </source>
</evidence>
<evidence type="ECO:0000313" key="13">
    <source>
        <dbReference type="Proteomes" id="UP000199608"/>
    </source>
</evidence>
<evidence type="ECO:0000256" key="6">
    <source>
        <dbReference type="ARBA" id="ARBA00023002"/>
    </source>
</evidence>
<dbReference type="PANTHER" id="PTHR48084:SF4">
    <property type="entry name" value="2-OXOGLUTARATE OXIDOREDUCTASE SUBUNIT KORB"/>
    <property type="match status" value="1"/>
</dbReference>
<proteinExistence type="predicted"/>
<feature type="domain" description="Pyruvate ferredoxin oxidoreductase beta subunit C-terminal" evidence="11">
    <location>
        <begin position="216"/>
        <end position="278"/>
    </location>
</feature>
<dbReference type="InterPro" id="IPR011896">
    <property type="entry name" value="OFOB"/>
</dbReference>
<protein>
    <submittedName>
        <fullName evidence="12">2-oxoglutarate ferredoxin oxidoreductase subunit beta</fullName>
    </submittedName>
</protein>
<keyword evidence="9" id="KW-0786">Thiamine pyrophosphate</keyword>
<evidence type="ECO:0000256" key="2">
    <source>
        <dbReference type="ARBA" id="ARBA00001964"/>
    </source>
</evidence>
<dbReference type="InterPro" id="IPR029061">
    <property type="entry name" value="THDP-binding"/>
</dbReference>
<dbReference type="GO" id="GO:0046872">
    <property type="term" value="F:metal ion binding"/>
    <property type="evidence" value="ECO:0007669"/>
    <property type="project" value="UniProtKB-KW"/>
</dbReference>
<dbReference type="Pfam" id="PF12367">
    <property type="entry name" value="PFO_beta_C"/>
    <property type="match status" value="1"/>
</dbReference>
<keyword evidence="7" id="KW-0408">Iron</keyword>
<gene>
    <name evidence="12" type="ORF">SAMN04487931_107124</name>
</gene>
<reference evidence="13" key="1">
    <citation type="submission" date="2016-10" db="EMBL/GenBank/DDBJ databases">
        <authorList>
            <person name="Varghese N."/>
            <person name="Submissions S."/>
        </authorList>
    </citation>
    <scope>NUCLEOTIDE SEQUENCE [LARGE SCALE GENOMIC DNA]</scope>
    <source>
        <strain evidence="13">DSM 3384</strain>
    </source>
</reference>
<accession>A0A1H2HYI4</accession>
<dbReference type="NCBIfam" id="TIGR02177">
    <property type="entry name" value="PorB_KorB"/>
    <property type="match status" value="1"/>
</dbReference>
<keyword evidence="5" id="KW-0460">Magnesium</keyword>
<organism evidence="12 13">
    <name type="scientific">Desulfobacula phenolica</name>
    <dbReference type="NCBI Taxonomy" id="90732"/>
    <lineage>
        <taxon>Bacteria</taxon>
        <taxon>Pseudomonadati</taxon>
        <taxon>Thermodesulfobacteriota</taxon>
        <taxon>Desulfobacteria</taxon>
        <taxon>Desulfobacterales</taxon>
        <taxon>Desulfobacteraceae</taxon>
        <taxon>Desulfobacula</taxon>
    </lineage>
</organism>
<dbReference type="GO" id="GO:0030976">
    <property type="term" value="F:thiamine pyrophosphate binding"/>
    <property type="evidence" value="ECO:0007669"/>
    <property type="project" value="InterPro"/>
</dbReference>
<dbReference type="AlphaFoldDB" id="A0A1H2HYI4"/>
<dbReference type="GO" id="GO:0016625">
    <property type="term" value="F:oxidoreductase activity, acting on the aldehyde or oxo group of donors, iron-sulfur protein as acceptor"/>
    <property type="evidence" value="ECO:0007669"/>
    <property type="project" value="UniProtKB-ARBA"/>
</dbReference>